<reference evidence="3 4" key="1">
    <citation type="submission" date="2021-03" db="EMBL/GenBank/DDBJ databases">
        <title>Paenibacillus artemisicola MWE-103 whole genome sequence.</title>
        <authorList>
            <person name="Ham Y.J."/>
        </authorList>
    </citation>
    <scope>NUCLEOTIDE SEQUENCE [LARGE SCALE GENOMIC DNA]</scope>
    <source>
        <strain evidence="3 4">MWE-103</strain>
    </source>
</reference>
<comment type="caution">
    <text evidence="3">The sequence shown here is derived from an EMBL/GenBank/DDBJ whole genome shotgun (WGS) entry which is preliminary data.</text>
</comment>
<proteinExistence type="predicted"/>
<feature type="region of interest" description="Disordered" evidence="1">
    <location>
        <begin position="201"/>
        <end position="243"/>
    </location>
</feature>
<accession>A0ABS3WFI9</accession>
<evidence type="ECO:0000313" key="4">
    <source>
        <dbReference type="Proteomes" id="UP000670947"/>
    </source>
</evidence>
<keyword evidence="2" id="KW-0732">Signal</keyword>
<evidence type="ECO:0000256" key="1">
    <source>
        <dbReference type="SAM" id="MobiDB-lite"/>
    </source>
</evidence>
<organism evidence="3 4">
    <name type="scientific">Paenibacillus artemisiicola</name>
    <dbReference type="NCBI Taxonomy" id="1172618"/>
    <lineage>
        <taxon>Bacteria</taxon>
        <taxon>Bacillati</taxon>
        <taxon>Bacillota</taxon>
        <taxon>Bacilli</taxon>
        <taxon>Bacillales</taxon>
        <taxon>Paenibacillaceae</taxon>
        <taxon>Paenibacillus</taxon>
    </lineage>
</organism>
<dbReference type="Proteomes" id="UP000670947">
    <property type="component" value="Unassembled WGS sequence"/>
</dbReference>
<keyword evidence="4" id="KW-1185">Reference proteome</keyword>
<protein>
    <submittedName>
        <fullName evidence="3">Uncharacterized protein</fullName>
    </submittedName>
</protein>
<evidence type="ECO:0000256" key="2">
    <source>
        <dbReference type="SAM" id="SignalP"/>
    </source>
</evidence>
<feature type="signal peptide" evidence="2">
    <location>
        <begin position="1"/>
        <end position="22"/>
    </location>
</feature>
<feature type="compositionally biased region" description="Basic and acidic residues" evidence="1">
    <location>
        <begin position="201"/>
        <end position="211"/>
    </location>
</feature>
<sequence length="243" mass="25153">MKTRAIAAAVLCVAILAGYRYAQPRIGAWQGGMARIVNDTDSFTDTGGYPVPGSYSVDIDLADLGGNTGKVLYDDGSYVIDVGWVDNTGSAMTGGYRIGLRSHGTYSPDGADLVSGSRHRTMGAHAFSSDMTASMTAAYNGQNYESPVFAIGGLNEKDGDEFAFYVFPAGAYEAGGVSLQETGTVTLTVTGLYRNVWRKKETADAAERPGEGRTANAPVPENGGAADAGQGPDVPPSAGIGSL</sequence>
<dbReference type="EMBL" id="JAGGDJ010000024">
    <property type="protein sequence ID" value="MBO7746875.1"/>
    <property type="molecule type" value="Genomic_DNA"/>
</dbReference>
<dbReference type="RefSeq" id="WP_208849615.1">
    <property type="nucleotide sequence ID" value="NZ_JAGGDJ010000024.1"/>
</dbReference>
<evidence type="ECO:0000313" key="3">
    <source>
        <dbReference type="EMBL" id="MBO7746875.1"/>
    </source>
</evidence>
<feature type="chain" id="PRO_5045997941" evidence="2">
    <location>
        <begin position="23"/>
        <end position="243"/>
    </location>
</feature>
<gene>
    <name evidence="3" type="ORF">I8J29_21900</name>
</gene>
<name>A0ABS3WFI9_9BACL</name>